<dbReference type="EMBL" id="CP136594">
    <property type="protein sequence ID" value="WOE75024.1"/>
    <property type="molecule type" value="Genomic_DNA"/>
</dbReference>
<accession>A0AA97F632</accession>
<dbReference type="Proteomes" id="UP001302429">
    <property type="component" value="Chromosome"/>
</dbReference>
<dbReference type="RefSeq" id="WP_317081563.1">
    <property type="nucleotide sequence ID" value="NZ_CP136594.1"/>
</dbReference>
<dbReference type="Pfam" id="PF13711">
    <property type="entry name" value="DUF4160"/>
    <property type="match status" value="1"/>
</dbReference>
<organism evidence="1 2">
    <name type="scientific">Alterisphingorhabdus coralli</name>
    <dbReference type="NCBI Taxonomy" id="3071408"/>
    <lineage>
        <taxon>Bacteria</taxon>
        <taxon>Pseudomonadati</taxon>
        <taxon>Pseudomonadota</taxon>
        <taxon>Alphaproteobacteria</taxon>
        <taxon>Sphingomonadales</taxon>
        <taxon>Sphingomonadaceae</taxon>
        <taxon>Alterisphingorhabdus (ex Yan et al. 2024)</taxon>
    </lineage>
</organism>
<protein>
    <submittedName>
        <fullName evidence="1">DUF4160 domain-containing protein</fullName>
    </submittedName>
</protein>
<keyword evidence="2" id="KW-1185">Reference proteome</keyword>
<dbReference type="InterPro" id="IPR025427">
    <property type="entry name" value="DUF4160"/>
</dbReference>
<proteinExistence type="predicted"/>
<sequence length="80" mass="9461">MPTVFRLDGYRFFFYSNEGEPLEPVHIHVIKDGIEAKFWLYPDVRPAYNHGFDARALRKLSMIIEDHAAEIEEAWHDHFG</sequence>
<reference evidence="1 2" key="1">
    <citation type="submission" date="2023-10" db="EMBL/GenBank/DDBJ databases">
        <title>Complete genome sequence of a Sphingomonadaceae bacterium.</title>
        <authorList>
            <person name="Yan C."/>
        </authorList>
    </citation>
    <scope>NUCLEOTIDE SEQUENCE [LARGE SCALE GENOMIC DNA]</scope>
    <source>
        <strain evidence="1 2">SCSIO 66989</strain>
    </source>
</reference>
<evidence type="ECO:0000313" key="1">
    <source>
        <dbReference type="EMBL" id="WOE75024.1"/>
    </source>
</evidence>
<dbReference type="KEGG" id="acoa:RB602_14490"/>
<dbReference type="AlphaFoldDB" id="A0AA97F632"/>
<evidence type="ECO:0000313" key="2">
    <source>
        <dbReference type="Proteomes" id="UP001302429"/>
    </source>
</evidence>
<name>A0AA97F632_9SPHN</name>
<gene>
    <name evidence="1" type="ORF">RB602_14490</name>
</gene>